<protein>
    <recommendedName>
        <fullName evidence="3">DUF4864 domain-containing protein</fullName>
    </recommendedName>
</protein>
<dbReference type="Pfam" id="PF16156">
    <property type="entry name" value="DUF4864"/>
    <property type="match status" value="1"/>
</dbReference>
<dbReference type="InterPro" id="IPR032347">
    <property type="entry name" value="DUF4864"/>
</dbReference>
<sequence length="133" mass="14598">MLLFLCLAPPVQAQGVTAADEAEIRGVIERQLQAFRRDDGQTAFAQASPLIQRLFGDPATFLGMVQTGYPPVYRAAQVEFQALEWRNGVLIQQVRLVGPDGLPAIALYEMERQADGAWRINGCALVRAPDLTT</sequence>
<accession>A0A154WGG0</accession>
<keyword evidence="2" id="KW-1185">Reference proteome</keyword>
<proteinExistence type="predicted"/>
<gene>
    <name evidence="1" type="ORF">AUP43_04310</name>
</gene>
<dbReference type="InterPro" id="IPR032710">
    <property type="entry name" value="NTF2-like_dom_sf"/>
</dbReference>
<reference evidence="1 2" key="1">
    <citation type="submission" date="2015-12" db="EMBL/GenBank/DDBJ databases">
        <title>Genome sequence of Oceanibaculum pacificum MCCC 1A02656.</title>
        <authorList>
            <person name="Lu L."/>
            <person name="Lai Q."/>
            <person name="Shao Z."/>
            <person name="Qian P."/>
        </authorList>
    </citation>
    <scope>NUCLEOTIDE SEQUENCE [LARGE SCALE GENOMIC DNA]</scope>
    <source>
        <strain evidence="1 2">MCCC 1A02656</strain>
    </source>
</reference>
<evidence type="ECO:0000313" key="2">
    <source>
        <dbReference type="Proteomes" id="UP000076400"/>
    </source>
</evidence>
<dbReference type="EMBL" id="LPXN01000013">
    <property type="protein sequence ID" value="KZD12614.1"/>
    <property type="molecule type" value="Genomic_DNA"/>
</dbReference>
<dbReference type="AlphaFoldDB" id="A0A154WGG0"/>
<name>A0A154WGG0_9PROT</name>
<comment type="caution">
    <text evidence="1">The sequence shown here is derived from an EMBL/GenBank/DDBJ whole genome shotgun (WGS) entry which is preliminary data.</text>
</comment>
<evidence type="ECO:0000313" key="1">
    <source>
        <dbReference type="EMBL" id="KZD12614.1"/>
    </source>
</evidence>
<dbReference type="STRING" id="580166.AUP43_04310"/>
<dbReference type="OrthoDB" id="9130422at2"/>
<dbReference type="SUPFAM" id="SSF54427">
    <property type="entry name" value="NTF2-like"/>
    <property type="match status" value="1"/>
</dbReference>
<dbReference type="Proteomes" id="UP000076400">
    <property type="component" value="Unassembled WGS sequence"/>
</dbReference>
<organism evidence="1 2">
    <name type="scientific">Oceanibaculum pacificum</name>
    <dbReference type="NCBI Taxonomy" id="580166"/>
    <lineage>
        <taxon>Bacteria</taxon>
        <taxon>Pseudomonadati</taxon>
        <taxon>Pseudomonadota</taxon>
        <taxon>Alphaproteobacteria</taxon>
        <taxon>Rhodospirillales</taxon>
        <taxon>Oceanibaculaceae</taxon>
        <taxon>Oceanibaculum</taxon>
    </lineage>
</organism>
<evidence type="ECO:0008006" key="3">
    <source>
        <dbReference type="Google" id="ProtNLM"/>
    </source>
</evidence>